<sequence>MNPETTLAEAAVLTLPSATTFAVRRSTEIPGYHELSLADDHGGCAHWVITQPLKQLNKRPVLLWLLAASPLMGSLSCVETGTTQLAPARLGATTDLNTELKHGVLRLNFNGQLLRGYYRLQCLPTGCGQLWQFTPIGHV</sequence>
<name>A0ABS3QJ69_9BACT</name>
<reference evidence="1 2" key="1">
    <citation type="submission" date="2021-03" db="EMBL/GenBank/DDBJ databases">
        <authorList>
            <person name="Kim M.K."/>
        </authorList>
    </citation>
    <scope>NUCLEOTIDE SEQUENCE [LARGE SCALE GENOMIC DNA]</scope>
    <source>
        <strain evidence="1 2">BT442</strain>
    </source>
</reference>
<dbReference type="RefSeq" id="WP_208176987.1">
    <property type="nucleotide sequence ID" value="NZ_JAGETZ010000010.1"/>
</dbReference>
<evidence type="ECO:0000313" key="2">
    <source>
        <dbReference type="Proteomes" id="UP000664369"/>
    </source>
</evidence>
<dbReference type="Proteomes" id="UP000664369">
    <property type="component" value="Unassembled WGS sequence"/>
</dbReference>
<evidence type="ECO:0000313" key="1">
    <source>
        <dbReference type="EMBL" id="MBO2011295.1"/>
    </source>
</evidence>
<keyword evidence="2" id="KW-1185">Reference proteome</keyword>
<accession>A0ABS3QJ69</accession>
<dbReference type="EMBL" id="JAGETZ010000010">
    <property type="protein sequence ID" value="MBO2011295.1"/>
    <property type="molecule type" value="Genomic_DNA"/>
</dbReference>
<organism evidence="1 2">
    <name type="scientific">Hymenobacter negativus</name>
    <dbReference type="NCBI Taxonomy" id="2795026"/>
    <lineage>
        <taxon>Bacteria</taxon>
        <taxon>Pseudomonadati</taxon>
        <taxon>Bacteroidota</taxon>
        <taxon>Cytophagia</taxon>
        <taxon>Cytophagales</taxon>
        <taxon>Hymenobacteraceae</taxon>
        <taxon>Hymenobacter</taxon>
    </lineage>
</organism>
<gene>
    <name evidence="1" type="ORF">J4E00_19685</name>
</gene>
<proteinExistence type="predicted"/>
<comment type="caution">
    <text evidence="1">The sequence shown here is derived from an EMBL/GenBank/DDBJ whole genome shotgun (WGS) entry which is preliminary data.</text>
</comment>
<protein>
    <submittedName>
        <fullName evidence="1">Uncharacterized protein</fullName>
    </submittedName>
</protein>